<keyword evidence="2" id="KW-0472">Membrane</keyword>
<dbReference type="RefSeq" id="WP_070319484.1">
    <property type="nucleotide sequence ID" value="NZ_JAUSVM010000001.1"/>
</dbReference>
<name>A0ABU0GL50_9CELL</name>
<reference evidence="3 4" key="1">
    <citation type="submission" date="2023-07" db="EMBL/GenBank/DDBJ databases">
        <title>Sequencing the genomes of 1000 actinobacteria strains.</title>
        <authorList>
            <person name="Klenk H.-P."/>
        </authorList>
    </citation>
    <scope>NUCLEOTIDE SEQUENCE [LARGE SCALE GENOMIC DNA]</scope>
    <source>
        <strain evidence="3 4">DSM 14785</strain>
    </source>
</reference>
<evidence type="ECO:0000313" key="3">
    <source>
        <dbReference type="EMBL" id="MDQ0425813.1"/>
    </source>
</evidence>
<feature type="transmembrane region" description="Helical" evidence="2">
    <location>
        <begin position="211"/>
        <end position="234"/>
    </location>
</feature>
<keyword evidence="2" id="KW-1133">Transmembrane helix</keyword>
<dbReference type="Proteomes" id="UP001240250">
    <property type="component" value="Unassembled WGS sequence"/>
</dbReference>
<evidence type="ECO:0000313" key="4">
    <source>
        <dbReference type="Proteomes" id="UP001240250"/>
    </source>
</evidence>
<accession>A0ABU0GL50</accession>
<keyword evidence="2" id="KW-0812">Transmembrane</keyword>
<protein>
    <submittedName>
        <fullName evidence="3">Membrane protein</fullName>
    </submittedName>
</protein>
<comment type="caution">
    <text evidence="3">The sequence shown here is derived from an EMBL/GenBank/DDBJ whole genome shotgun (WGS) entry which is preliminary data.</text>
</comment>
<feature type="transmembrane region" description="Helical" evidence="2">
    <location>
        <begin position="408"/>
        <end position="428"/>
    </location>
</feature>
<feature type="transmembrane region" description="Helical" evidence="2">
    <location>
        <begin position="48"/>
        <end position="68"/>
    </location>
</feature>
<feature type="compositionally biased region" description="Low complexity" evidence="1">
    <location>
        <begin position="14"/>
        <end position="27"/>
    </location>
</feature>
<feature type="transmembrane region" description="Helical" evidence="2">
    <location>
        <begin position="246"/>
        <end position="267"/>
    </location>
</feature>
<organism evidence="3 4">
    <name type="scientific">Cellulomonas iranensis</name>
    <dbReference type="NCBI Taxonomy" id="76862"/>
    <lineage>
        <taxon>Bacteria</taxon>
        <taxon>Bacillati</taxon>
        <taxon>Actinomycetota</taxon>
        <taxon>Actinomycetes</taxon>
        <taxon>Micrococcales</taxon>
        <taxon>Cellulomonadaceae</taxon>
        <taxon>Cellulomonas</taxon>
    </lineage>
</organism>
<sequence length="436" mass="44267">MTTTASPAAPPAPTAAGGAPTAPGAPATAPPAHPTSGWGSTPRGLRTWGALAAVVTALTGLFGVLAVSSQSLAVDDARDAAAQLVGLQDARNQLVAADAAATTAFLVGGLEPVELRTRYDAAVDAGAQALTSLAATGPDGADGLAAVSADLTRYTGLVEQARANNRQGFPVASAYLEEASAVLRDDVVPALDALVAAEQQQVDDEIATARFAAPMVVAVAVLALVVLALVQVWVARRTRRTFNVGLVAATVAVVLVGAVGGAVLGGAGARAAQVRDDAYRATVQTSQAFALVNDARSQEAFTLIRRGSGASYEETFRANVADARTALERDGVRLDGSLVDRLDAWVAAHDEVRQRDDDGDWDGAVAFVTSDDPGAPPALFDALSGALAAAVDAGGQQVADGLRPAGAWLGWALLAVGGAGAVLAWTGLRPRREEYR</sequence>
<gene>
    <name evidence="3" type="ORF">JO380_002194</name>
</gene>
<feature type="region of interest" description="Disordered" evidence="1">
    <location>
        <begin position="1"/>
        <end position="41"/>
    </location>
</feature>
<evidence type="ECO:0000256" key="2">
    <source>
        <dbReference type="SAM" id="Phobius"/>
    </source>
</evidence>
<proteinExistence type="predicted"/>
<dbReference type="EMBL" id="JAUSVM010000001">
    <property type="protein sequence ID" value="MDQ0425813.1"/>
    <property type="molecule type" value="Genomic_DNA"/>
</dbReference>
<keyword evidence="4" id="KW-1185">Reference proteome</keyword>
<evidence type="ECO:0000256" key="1">
    <source>
        <dbReference type="SAM" id="MobiDB-lite"/>
    </source>
</evidence>